<evidence type="ECO:0000313" key="1">
    <source>
        <dbReference type="EMBL" id="AWK05598.1"/>
    </source>
</evidence>
<sequence>MKKNVTRFLLLAFAFTFIGCSSDDKDENANVIDITLQEKYETSTFTVLDITASDAGATAKYEWIMTKNPVNQVTDSIVGTAKDLRFTAIYAGSYEFTLNVTAENKKGSKSTIVTVVNEASNFNPYITRIFDFDPAPGMFANDIYKDGNTKEEVVKTALGRINETNVGYLLDLGGFGGSITVGFDHTVVNVPGTSDFRVYGGDVSNPTATKANPPAPGLIFVAYDKNKNGKPDADEWYEIAGSQHAKSTTVKNFKVTYNKKAAGEPLVTSSALWTDYEHVYCENSKGDKYYLARPRGKKEFYPLWATQTSVSYEGLKLDVDFKTARAGQTTLWYSTPPEWGYVNAVNPDIDIDWAVDKNGNKANLPGIDFIKVVNCVSEPMGLCQQQSSMATVFAGAGDLHILKKYNLKQANK</sequence>
<accession>A0A2S1YP56</accession>
<dbReference type="Gene3D" id="2.60.40.10">
    <property type="entry name" value="Immunoglobulins"/>
    <property type="match status" value="1"/>
</dbReference>
<reference evidence="1 2" key="1">
    <citation type="submission" date="2018-05" db="EMBL/GenBank/DDBJ databases">
        <title>Genome sequencing of Flavobacterium sp. HYN0056.</title>
        <authorList>
            <person name="Yi H."/>
            <person name="Baek C."/>
        </authorList>
    </citation>
    <scope>NUCLEOTIDE SEQUENCE [LARGE SCALE GENOMIC DNA]</scope>
    <source>
        <strain evidence="1 2">HYN0056</strain>
    </source>
</reference>
<dbReference type="OrthoDB" id="975810at2"/>
<dbReference type="Pfam" id="PF22352">
    <property type="entry name" value="K319L-like_PKD"/>
    <property type="match status" value="1"/>
</dbReference>
<dbReference type="Proteomes" id="UP000245250">
    <property type="component" value="Chromosome"/>
</dbReference>
<dbReference type="EMBL" id="CP029255">
    <property type="protein sequence ID" value="AWK05598.1"/>
    <property type="molecule type" value="Genomic_DNA"/>
</dbReference>
<dbReference type="PROSITE" id="PS51257">
    <property type="entry name" value="PROKAR_LIPOPROTEIN"/>
    <property type="match status" value="1"/>
</dbReference>
<evidence type="ECO:0000313" key="2">
    <source>
        <dbReference type="Proteomes" id="UP000245250"/>
    </source>
</evidence>
<name>A0A2S1YP56_9FLAO</name>
<dbReference type="KEGG" id="fcr:HYN56_15680"/>
<dbReference type="RefSeq" id="WP_109193036.1">
    <property type="nucleotide sequence ID" value="NZ_CP029255.1"/>
</dbReference>
<dbReference type="InterPro" id="IPR013783">
    <property type="entry name" value="Ig-like_fold"/>
</dbReference>
<evidence type="ECO:0008006" key="3">
    <source>
        <dbReference type="Google" id="ProtNLM"/>
    </source>
</evidence>
<keyword evidence="2" id="KW-1185">Reference proteome</keyword>
<protein>
    <recommendedName>
        <fullName evidence="3">Cell surface protein</fullName>
    </recommendedName>
</protein>
<gene>
    <name evidence="1" type="ORF">HYN56_15680</name>
</gene>
<organism evidence="1 2">
    <name type="scientific">Flavobacterium crocinum</name>
    <dbReference type="NCBI Taxonomy" id="2183896"/>
    <lineage>
        <taxon>Bacteria</taxon>
        <taxon>Pseudomonadati</taxon>
        <taxon>Bacteroidota</taxon>
        <taxon>Flavobacteriia</taxon>
        <taxon>Flavobacteriales</taxon>
        <taxon>Flavobacteriaceae</taxon>
        <taxon>Flavobacterium</taxon>
    </lineage>
</organism>
<dbReference type="AlphaFoldDB" id="A0A2S1YP56"/>
<proteinExistence type="predicted"/>